<reference evidence="1 2" key="1">
    <citation type="submission" date="2019-06" db="EMBL/GenBank/DDBJ databases">
        <title>Sequencing the genomes of 1000 actinobacteria strains.</title>
        <authorList>
            <person name="Klenk H.-P."/>
        </authorList>
    </citation>
    <scope>NUCLEOTIDE SEQUENCE [LARGE SCALE GENOMIC DNA]</scope>
    <source>
        <strain evidence="1 2">DSM 18607</strain>
    </source>
</reference>
<dbReference type="RefSeq" id="WP_170185663.1">
    <property type="nucleotide sequence ID" value="NZ_BAAAPR010000014.1"/>
</dbReference>
<organism evidence="1 2">
    <name type="scientific">Lapillicoccus jejuensis</name>
    <dbReference type="NCBI Taxonomy" id="402171"/>
    <lineage>
        <taxon>Bacteria</taxon>
        <taxon>Bacillati</taxon>
        <taxon>Actinomycetota</taxon>
        <taxon>Actinomycetes</taxon>
        <taxon>Micrococcales</taxon>
        <taxon>Intrasporangiaceae</taxon>
        <taxon>Lapillicoccus</taxon>
    </lineage>
</organism>
<dbReference type="EMBL" id="VFMN01000001">
    <property type="protein sequence ID" value="TQJ09342.1"/>
    <property type="molecule type" value="Genomic_DNA"/>
</dbReference>
<protein>
    <submittedName>
        <fullName evidence="1">Acyl-coenzyme A thioesterase PaaI-like protein</fullName>
    </submittedName>
</protein>
<name>A0A542E1W9_9MICO</name>
<dbReference type="SUPFAM" id="SSF54637">
    <property type="entry name" value="Thioesterase/thiol ester dehydrase-isomerase"/>
    <property type="match status" value="1"/>
</dbReference>
<dbReference type="InterPro" id="IPR027961">
    <property type="entry name" value="DUF4442"/>
</dbReference>
<evidence type="ECO:0000313" key="2">
    <source>
        <dbReference type="Proteomes" id="UP000317893"/>
    </source>
</evidence>
<sequence length="158" mass="17501">MPDAFTRGLSADQLRRNLNAWPTFAAQAIDVVEIAADWSRAVVRLDLTPQNANYFGTAFGGSLFSMIDPFLVILLANQLGEDYAVWDKVVEIDFVRPGTGPVTAVVDVPADVTAEVRAATDDGSKLLRWFEVPLTMDDGTLVAVQKRQIYVRRRRTTD</sequence>
<accession>A0A542E1W9</accession>
<comment type="caution">
    <text evidence="1">The sequence shown here is derived from an EMBL/GenBank/DDBJ whole genome shotgun (WGS) entry which is preliminary data.</text>
</comment>
<gene>
    <name evidence="1" type="ORF">FB458_2452</name>
</gene>
<dbReference type="Gene3D" id="3.10.129.10">
    <property type="entry name" value="Hotdog Thioesterase"/>
    <property type="match status" value="1"/>
</dbReference>
<evidence type="ECO:0000313" key="1">
    <source>
        <dbReference type="EMBL" id="TQJ09342.1"/>
    </source>
</evidence>
<dbReference type="Pfam" id="PF14539">
    <property type="entry name" value="DUF4442"/>
    <property type="match status" value="1"/>
</dbReference>
<dbReference type="AlphaFoldDB" id="A0A542E1W9"/>
<keyword evidence="2" id="KW-1185">Reference proteome</keyword>
<dbReference type="InterPro" id="IPR029069">
    <property type="entry name" value="HotDog_dom_sf"/>
</dbReference>
<proteinExistence type="predicted"/>
<dbReference type="Proteomes" id="UP000317893">
    <property type="component" value="Unassembled WGS sequence"/>
</dbReference>